<feature type="region of interest" description="Disordered" evidence="1">
    <location>
        <begin position="43"/>
        <end position="97"/>
    </location>
</feature>
<dbReference type="Proteomes" id="UP000324222">
    <property type="component" value="Unassembled WGS sequence"/>
</dbReference>
<name>A0A5B7FFM8_PORTR</name>
<evidence type="ECO:0000313" key="3">
    <source>
        <dbReference type="Proteomes" id="UP000324222"/>
    </source>
</evidence>
<dbReference type="AlphaFoldDB" id="A0A5B7FFM8"/>
<accession>A0A5B7FFM8</accession>
<reference evidence="2 3" key="1">
    <citation type="submission" date="2019-05" db="EMBL/GenBank/DDBJ databases">
        <title>Another draft genome of Portunus trituberculatus and its Hox gene families provides insights of decapod evolution.</title>
        <authorList>
            <person name="Jeong J.-H."/>
            <person name="Song I."/>
            <person name="Kim S."/>
            <person name="Choi T."/>
            <person name="Kim D."/>
            <person name="Ryu S."/>
            <person name="Kim W."/>
        </authorList>
    </citation>
    <scope>NUCLEOTIDE SEQUENCE [LARGE SCALE GENOMIC DNA]</scope>
    <source>
        <tissue evidence="2">Muscle</tissue>
    </source>
</reference>
<organism evidence="2 3">
    <name type="scientific">Portunus trituberculatus</name>
    <name type="common">Swimming crab</name>
    <name type="synonym">Neptunus trituberculatus</name>
    <dbReference type="NCBI Taxonomy" id="210409"/>
    <lineage>
        <taxon>Eukaryota</taxon>
        <taxon>Metazoa</taxon>
        <taxon>Ecdysozoa</taxon>
        <taxon>Arthropoda</taxon>
        <taxon>Crustacea</taxon>
        <taxon>Multicrustacea</taxon>
        <taxon>Malacostraca</taxon>
        <taxon>Eumalacostraca</taxon>
        <taxon>Eucarida</taxon>
        <taxon>Decapoda</taxon>
        <taxon>Pleocyemata</taxon>
        <taxon>Brachyura</taxon>
        <taxon>Eubrachyura</taxon>
        <taxon>Portunoidea</taxon>
        <taxon>Portunidae</taxon>
        <taxon>Portuninae</taxon>
        <taxon>Portunus</taxon>
    </lineage>
</organism>
<feature type="compositionally biased region" description="Polar residues" evidence="1">
    <location>
        <begin position="86"/>
        <end position="97"/>
    </location>
</feature>
<feature type="compositionally biased region" description="Basic and acidic residues" evidence="1">
    <location>
        <begin position="10"/>
        <end position="20"/>
    </location>
</feature>
<feature type="region of interest" description="Disordered" evidence="1">
    <location>
        <begin position="1"/>
        <end position="20"/>
    </location>
</feature>
<evidence type="ECO:0000256" key="1">
    <source>
        <dbReference type="SAM" id="MobiDB-lite"/>
    </source>
</evidence>
<sequence length="97" mass="11259">MVAEWPGLEAESRQKWTDHPRTYEVDAAVYRRQPIKTDSCWLPRDVHTCGTSHPPRRRSSDTTQNQLRDKKKKKKKSYSSLGSSSDTWNPSDLHSKC</sequence>
<protein>
    <submittedName>
        <fullName evidence="2">Uncharacterized protein</fullName>
    </submittedName>
</protein>
<comment type="caution">
    <text evidence="2">The sequence shown here is derived from an EMBL/GenBank/DDBJ whole genome shotgun (WGS) entry which is preliminary data.</text>
</comment>
<keyword evidence="3" id="KW-1185">Reference proteome</keyword>
<gene>
    <name evidence="2" type="ORF">E2C01_037830</name>
</gene>
<dbReference type="EMBL" id="VSRR010006157">
    <property type="protein sequence ID" value="MPC44166.1"/>
    <property type="molecule type" value="Genomic_DNA"/>
</dbReference>
<evidence type="ECO:0000313" key="2">
    <source>
        <dbReference type="EMBL" id="MPC44166.1"/>
    </source>
</evidence>
<proteinExistence type="predicted"/>